<organism evidence="2">
    <name type="scientific">Chrysotila carterae</name>
    <name type="common">Marine alga</name>
    <name type="synonym">Syracosphaera carterae</name>
    <dbReference type="NCBI Taxonomy" id="13221"/>
    <lineage>
        <taxon>Eukaryota</taxon>
        <taxon>Haptista</taxon>
        <taxon>Haptophyta</taxon>
        <taxon>Prymnesiophyceae</taxon>
        <taxon>Isochrysidales</taxon>
        <taxon>Isochrysidaceae</taxon>
        <taxon>Chrysotila</taxon>
    </lineage>
</organism>
<evidence type="ECO:0000313" key="2">
    <source>
        <dbReference type="EMBL" id="CAE0750722.1"/>
    </source>
</evidence>
<protein>
    <submittedName>
        <fullName evidence="2">Uncharacterized protein</fullName>
    </submittedName>
</protein>
<sequence>MVKDEIESASQLSRRVAHEGDQRVALDALVLGPRAHHRAVVHTVHNHLLHPDCLESVRVLKVAWHLHIGSGGCECAGQAQNDEIPARRALRKVDLLWRETEMQVDRWHAVAHAHRRGDGGGREAEAEGEAAHREQ</sequence>
<evidence type="ECO:0000256" key="1">
    <source>
        <dbReference type="SAM" id="MobiDB-lite"/>
    </source>
</evidence>
<dbReference type="EMBL" id="HBIZ01005780">
    <property type="protein sequence ID" value="CAE0750722.1"/>
    <property type="molecule type" value="Transcribed_RNA"/>
</dbReference>
<gene>
    <name evidence="2" type="ORF">PCAR00345_LOCUS3307</name>
</gene>
<feature type="compositionally biased region" description="Basic and acidic residues" evidence="1">
    <location>
        <begin position="116"/>
        <end position="135"/>
    </location>
</feature>
<name>A0A7S4ETL8_CHRCT</name>
<feature type="region of interest" description="Disordered" evidence="1">
    <location>
        <begin position="111"/>
        <end position="135"/>
    </location>
</feature>
<reference evidence="2" key="1">
    <citation type="submission" date="2021-01" db="EMBL/GenBank/DDBJ databases">
        <authorList>
            <person name="Corre E."/>
            <person name="Pelletier E."/>
            <person name="Niang G."/>
            <person name="Scheremetjew M."/>
            <person name="Finn R."/>
            <person name="Kale V."/>
            <person name="Holt S."/>
            <person name="Cochrane G."/>
            <person name="Meng A."/>
            <person name="Brown T."/>
            <person name="Cohen L."/>
        </authorList>
    </citation>
    <scope>NUCLEOTIDE SEQUENCE</scope>
    <source>
        <strain evidence="2">CCMP645</strain>
    </source>
</reference>
<dbReference type="AlphaFoldDB" id="A0A7S4ETL8"/>
<proteinExistence type="predicted"/>
<accession>A0A7S4ETL8</accession>